<proteinExistence type="predicted"/>
<dbReference type="PROSITE" id="PS51257">
    <property type="entry name" value="PROKAR_LIPOPROTEIN"/>
    <property type="match status" value="1"/>
</dbReference>
<dbReference type="EMBL" id="JAVRHV010000004">
    <property type="protein sequence ID" value="MDT0553347.1"/>
    <property type="molecule type" value="Genomic_DNA"/>
</dbReference>
<gene>
    <name evidence="1" type="ORF">RM519_08840</name>
</gene>
<sequence length="161" mass="18749">MRNIFLIVFLGIAIISCDSNRVFDEYNSLDNDIWLKNKPVLFNVQVDDTITTNNLFINLRNNKDYEFSNLFIIAQINFPDGFRVIDTLEYEMTDKEGNFLGSGYTDIKENKLFYKENVRFNQLGQYTIKVEQAMRKIGNIQALDSLRGVTDLGFRIEAINH</sequence>
<keyword evidence="2" id="KW-1185">Reference proteome</keyword>
<accession>A0ABU2Y5L8</accession>
<evidence type="ECO:0000313" key="1">
    <source>
        <dbReference type="EMBL" id="MDT0553347.1"/>
    </source>
</evidence>
<protein>
    <submittedName>
        <fullName evidence="1">Gliding motility lipoprotein GldH</fullName>
    </submittedName>
</protein>
<dbReference type="Pfam" id="PF14109">
    <property type="entry name" value="GldH_lipo"/>
    <property type="match status" value="1"/>
</dbReference>
<dbReference type="RefSeq" id="WP_311593351.1">
    <property type="nucleotide sequence ID" value="NZ_JAVRHV010000004.1"/>
</dbReference>
<reference evidence="1 2" key="1">
    <citation type="submission" date="2023-09" db="EMBL/GenBank/DDBJ databases">
        <authorList>
            <person name="Rey-Velasco X."/>
        </authorList>
    </citation>
    <scope>NUCLEOTIDE SEQUENCE [LARGE SCALE GENOMIC DNA]</scope>
    <source>
        <strain evidence="1 2">P050</strain>
    </source>
</reference>
<evidence type="ECO:0000313" key="2">
    <source>
        <dbReference type="Proteomes" id="UP001252186"/>
    </source>
</evidence>
<dbReference type="Proteomes" id="UP001252186">
    <property type="component" value="Unassembled WGS sequence"/>
</dbReference>
<comment type="caution">
    <text evidence="1">The sequence shown here is derived from an EMBL/GenBank/DDBJ whole genome shotgun (WGS) entry which is preliminary data.</text>
</comment>
<organism evidence="1 2">
    <name type="scientific">Urechidicola vernalis</name>
    <dbReference type="NCBI Taxonomy" id="3075600"/>
    <lineage>
        <taxon>Bacteria</taxon>
        <taxon>Pseudomonadati</taxon>
        <taxon>Bacteroidota</taxon>
        <taxon>Flavobacteriia</taxon>
        <taxon>Flavobacteriales</taxon>
        <taxon>Flavobacteriaceae</taxon>
        <taxon>Urechidicola</taxon>
    </lineage>
</organism>
<name>A0ABU2Y5L8_9FLAO</name>
<keyword evidence="1" id="KW-0449">Lipoprotein</keyword>
<dbReference type="NCBIfam" id="TIGR03511">
    <property type="entry name" value="GldH_lipo"/>
    <property type="match status" value="1"/>
</dbReference>
<dbReference type="InterPro" id="IPR020018">
    <property type="entry name" value="Motility-assoc_lipoprot_GldH"/>
</dbReference>